<dbReference type="AlphaFoldDB" id="A0A2T4CHE1"/>
<name>A0A2T4CHE1_TRILO</name>
<reference evidence="1 2" key="1">
    <citation type="submission" date="2016-07" db="EMBL/GenBank/DDBJ databases">
        <title>Multiple horizontal gene transfer events from other fungi enriched the ability of initially mycotrophic Trichoderma (Ascomycota) to feed on dead plant biomass.</title>
        <authorList>
            <consortium name="DOE Joint Genome Institute"/>
            <person name="Aerts A."/>
            <person name="Atanasova L."/>
            <person name="Chenthamara K."/>
            <person name="Zhang J."/>
            <person name="Grujic M."/>
            <person name="Henrissat B."/>
            <person name="Kuo A."/>
            <person name="Salamov A."/>
            <person name="Lipzen A."/>
            <person name="Labutti K."/>
            <person name="Barry K."/>
            <person name="Miao Y."/>
            <person name="Rahimi M.J."/>
            <person name="Shen Q."/>
            <person name="Grigoriev I.V."/>
            <person name="Kubicek C.P."/>
            <person name="Druzhinina I.S."/>
        </authorList>
    </citation>
    <scope>NUCLEOTIDE SEQUENCE [LARGE SCALE GENOMIC DNA]</scope>
    <source>
        <strain evidence="1 2">ATCC 18648</strain>
    </source>
</reference>
<evidence type="ECO:0000313" key="1">
    <source>
        <dbReference type="EMBL" id="PTB80979.1"/>
    </source>
</evidence>
<accession>A0A2T4CHE1</accession>
<dbReference type="Proteomes" id="UP000240760">
    <property type="component" value="Unassembled WGS sequence"/>
</dbReference>
<sequence length="124" mass="12780">MSFCGLLLISRSEPELLGITGSARSTDAQRILTVKGPSRAGAGSVCAASCAVIIIIDSLLINTPGQGPNILSFSMAAWASGGDDQASESCFCLEPVGMMRQLLQASSANITVQCPTQGQMGCIR</sequence>
<gene>
    <name evidence="1" type="ORF">M440DRAFT_1396142</name>
</gene>
<protein>
    <submittedName>
        <fullName evidence="1">Uncharacterized protein</fullName>
    </submittedName>
</protein>
<evidence type="ECO:0000313" key="2">
    <source>
        <dbReference type="Proteomes" id="UP000240760"/>
    </source>
</evidence>
<proteinExistence type="predicted"/>
<keyword evidence="2" id="KW-1185">Reference proteome</keyword>
<dbReference type="EMBL" id="KZ679126">
    <property type="protein sequence ID" value="PTB80979.1"/>
    <property type="molecule type" value="Genomic_DNA"/>
</dbReference>
<organism evidence="1 2">
    <name type="scientific">Trichoderma longibrachiatum ATCC 18648</name>
    <dbReference type="NCBI Taxonomy" id="983965"/>
    <lineage>
        <taxon>Eukaryota</taxon>
        <taxon>Fungi</taxon>
        <taxon>Dikarya</taxon>
        <taxon>Ascomycota</taxon>
        <taxon>Pezizomycotina</taxon>
        <taxon>Sordariomycetes</taxon>
        <taxon>Hypocreomycetidae</taxon>
        <taxon>Hypocreales</taxon>
        <taxon>Hypocreaceae</taxon>
        <taxon>Trichoderma</taxon>
    </lineage>
</organism>